<organism evidence="1 2">
    <name type="scientific">Bombiscardovia nodaiensis</name>
    <dbReference type="NCBI Taxonomy" id="2932181"/>
    <lineage>
        <taxon>Bacteria</taxon>
        <taxon>Bacillati</taxon>
        <taxon>Actinomycetota</taxon>
        <taxon>Actinomycetes</taxon>
        <taxon>Bifidobacteriales</taxon>
        <taxon>Bifidobacteriaceae</taxon>
        <taxon>Bombiscardovia</taxon>
    </lineage>
</organism>
<evidence type="ECO:0008006" key="3">
    <source>
        <dbReference type="Google" id="ProtNLM"/>
    </source>
</evidence>
<evidence type="ECO:0000313" key="1">
    <source>
        <dbReference type="EMBL" id="BDR52317.1"/>
    </source>
</evidence>
<gene>
    <name evidence="1" type="ORF">KIM372_02240</name>
</gene>
<keyword evidence="2" id="KW-1185">Reference proteome</keyword>
<protein>
    <recommendedName>
        <fullName evidence="3">PemK-like protein</fullName>
    </recommendedName>
</protein>
<proteinExistence type="predicted"/>
<reference evidence="1 2" key="1">
    <citation type="journal article" date="2023" name="Microbiol. Spectr.">
        <title>Symbiosis of Carpenter Bees with Uncharacterized Lactic Acid Bacteria Showing NAD Auxotrophy.</title>
        <authorList>
            <person name="Kawasaki S."/>
            <person name="Ozawa K."/>
            <person name="Mori T."/>
            <person name="Yamamoto A."/>
            <person name="Ito M."/>
            <person name="Ohkuma M."/>
            <person name="Sakamoto M."/>
            <person name="Matsutani M."/>
        </authorList>
    </citation>
    <scope>NUCLEOTIDE SEQUENCE [LARGE SCALE GENOMIC DNA]</scope>
    <source>
        <strain evidence="1 2">Kim37-2</strain>
    </source>
</reference>
<sequence>MRFEEDSSKSRNHYVASIVIAADNKTGIAVKLTSNPTWNEPSDVQLLDYKEAGLAHLTTARCAQLIRFQRSDLQGFVGRLSSADAWRIRSGLDAVPAGGHSWL</sequence>
<dbReference type="Proteomes" id="UP001321766">
    <property type="component" value="Chromosome"/>
</dbReference>
<evidence type="ECO:0000313" key="2">
    <source>
        <dbReference type="Proteomes" id="UP001321766"/>
    </source>
</evidence>
<dbReference type="EMBL" id="AP026798">
    <property type="protein sequence ID" value="BDR52317.1"/>
    <property type="molecule type" value="Genomic_DNA"/>
</dbReference>
<accession>A0ABM8B627</accession>
<name>A0ABM8B627_9BIFI</name>